<name>A0A267G7T3_9PLAT</name>
<keyword evidence="10" id="KW-0406">Ion transport</keyword>
<dbReference type="InterPro" id="IPR014710">
    <property type="entry name" value="RmlC-like_jellyroll"/>
</dbReference>
<dbReference type="CDD" id="cd00038">
    <property type="entry name" value="CAP_ED"/>
    <property type="match status" value="1"/>
</dbReference>
<dbReference type="Proteomes" id="UP000215902">
    <property type="component" value="Unassembled WGS sequence"/>
</dbReference>
<evidence type="ECO:0000256" key="8">
    <source>
        <dbReference type="ARBA" id="ARBA00022958"/>
    </source>
</evidence>
<feature type="transmembrane region" description="Helical" evidence="14">
    <location>
        <begin position="223"/>
        <end position="247"/>
    </location>
</feature>
<keyword evidence="7" id="KW-0851">Voltage-gated channel</keyword>
<dbReference type="GO" id="GO:0034702">
    <property type="term" value="C:monoatomic ion channel complex"/>
    <property type="evidence" value="ECO:0007669"/>
    <property type="project" value="UniProtKB-KW"/>
</dbReference>
<feature type="domain" description="Cyclic nucleotide-binding" evidence="15">
    <location>
        <begin position="573"/>
        <end position="675"/>
    </location>
</feature>
<feature type="compositionally biased region" description="Low complexity" evidence="13">
    <location>
        <begin position="142"/>
        <end position="157"/>
    </location>
</feature>
<dbReference type="SUPFAM" id="SSF81324">
    <property type="entry name" value="Voltage-gated potassium channels"/>
    <property type="match status" value="1"/>
</dbReference>
<dbReference type="InterPro" id="IPR003938">
    <property type="entry name" value="K_chnl_volt-dep_EAG/ELK/ERG"/>
</dbReference>
<evidence type="ECO:0000256" key="2">
    <source>
        <dbReference type="ARBA" id="ARBA00022448"/>
    </source>
</evidence>
<evidence type="ECO:0000313" key="16">
    <source>
        <dbReference type="EMBL" id="PAA82093.1"/>
    </source>
</evidence>
<dbReference type="InterPro" id="IPR018490">
    <property type="entry name" value="cNMP-bd_dom_sf"/>
</dbReference>
<evidence type="ECO:0000256" key="9">
    <source>
        <dbReference type="ARBA" id="ARBA00022989"/>
    </source>
</evidence>
<dbReference type="SUPFAM" id="SSF51206">
    <property type="entry name" value="cAMP-binding domain-like"/>
    <property type="match status" value="1"/>
</dbReference>
<feature type="transmembrane region" description="Helical" evidence="14">
    <location>
        <begin position="473"/>
        <end position="498"/>
    </location>
</feature>
<dbReference type="Gene3D" id="1.10.287.70">
    <property type="match status" value="1"/>
</dbReference>
<feature type="transmembrane region" description="Helical" evidence="14">
    <location>
        <begin position="371"/>
        <end position="398"/>
    </location>
</feature>
<dbReference type="InterPro" id="IPR000595">
    <property type="entry name" value="cNMP-bd_dom"/>
</dbReference>
<dbReference type="Gene3D" id="1.10.1200.260">
    <property type="match status" value="1"/>
</dbReference>
<evidence type="ECO:0000256" key="12">
    <source>
        <dbReference type="ARBA" id="ARBA00023303"/>
    </source>
</evidence>
<reference evidence="16 17" key="1">
    <citation type="submission" date="2017-06" db="EMBL/GenBank/DDBJ databases">
        <title>A platform for efficient transgenesis in Macrostomum lignano, a flatworm model organism for stem cell research.</title>
        <authorList>
            <person name="Berezikov E."/>
        </authorList>
    </citation>
    <scope>NUCLEOTIDE SEQUENCE [LARGE SCALE GENOMIC DNA]</scope>
    <source>
        <strain evidence="16">DV1</strain>
        <tissue evidence="16">Whole organism</tissue>
    </source>
</reference>
<evidence type="ECO:0000256" key="14">
    <source>
        <dbReference type="SAM" id="Phobius"/>
    </source>
</evidence>
<dbReference type="GO" id="GO:0005886">
    <property type="term" value="C:plasma membrane"/>
    <property type="evidence" value="ECO:0007669"/>
    <property type="project" value="UniProtKB-SubCell"/>
</dbReference>
<evidence type="ECO:0000256" key="5">
    <source>
        <dbReference type="ARBA" id="ARBA00022692"/>
    </source>
</evidence>
<keyword evidence="17" id="KW-1185">Reference proteome</keyword>
<dbReference type="PANTHER" id="PTHR10217:SF548">
    <property type="entry name" value="GH12235P"/>
    <property type="match status" value="1"/>
</dbReference>
<dbReference type="InterPro" id="IPR005821">
    <property type="entry name" value="Ion_trans_dom"/>
</dbReference>
<dbReference type="GO" id="GO:0042391">
    <property type="term" value="P:regulation of membrane potential"/>
    <property type="evidence" value="ECO:0007669"/>
    <property type="project" value="TreeGrafter"/>
</dbReference>
<evidence type="ECO:0000259" key="15">
    <source>
        <dbReference type="PROSITE" id="PS50042"/>
    </source>
</evidence>
<evidence type="ECO:0000313" key="17">
    <source>
        <dbReference type="Proteomes" id="UP000215902"/>
    </source>
</evidence>
<dbReference type="FunFam" id="1.10.287.70:FF:000275">
    <property type="entry name" value="Potassium voltage-gated channel subfamily H member 8"/>
    <property type="match status" value="1"/>
</dbReference>
<gene>
    <name evidence="16" type="ORF">BOX15_Mlig017264g3</name>
</gene>
<feature type="transmembrane region" description="Helical" evidence="14">
    <location>
        <begin position="442"/>
        <end position="461"/>
    </location>
</feature>
<dbReference type="PANTHER" id="PTHR10217">
    <property type="entry name" value="VOLTAGE AND LIGAND GATED POTASSIUM CHANNEL"/>
    <property type="match status" value="1"/>
</dbReference>
<evidence type="ECO:0000256" key="3">
    <source>
        <dbReference type="ARBA" id="ARBA00022475"/>
    </source>
</evidence>
<keyword evidence="2" id="KW-0813">Transport</keyword>
<feature type="compositionally biased region" description="Basic residues" evidence="13">
    <location>
        <begin position="31"/>
        <end position="42"/>
    </location>
</feature>
<dbReference type="GO" id="GO:0005242">
    <property type="term" value="F:inward rectifier potassium channel activity"/>
    <property type="evidence" value="ECO:0007669"/>
    <property type="project" value="TreeGrafter"/>
</dbReference>
<dbReference type="InterPro" id="IPR003967">
    <property type="entry name" value="K_chnl_volt-dep_ERG"/>
</dbReference>
<dbReference type="STRING" id="282301.A0A267G7T3"/>
<keyword evidence="6" id="KW-0631">Potassium channel</keyword>
<evidence type="ECO:0000256" key="7">
    <source>
        <dbReference type="ARBA" id="ARBA00022882"/>
    </source>
</evidence>
<dbReference type="PRINTS" id="PR01470">
    <property type="entry name" value="ERGCHANNEL"/>
</dbReference>
<comment type="caution">
    <text evidence="16">The sequence shown here is derived from an EMBL/GenBank/DDBJ whole genome shotgun (WGS) entry which is preliminary data.</text>
</comment>
<evidence type="ECO:0000256" key="10">
    <source>
        <dbReference type="ARBA" id="ARBA00023065"/>
    </source>
</evidence>
<dbReference type="Gene3D" id="2.60.120.10">
    <property type="entry name" value="Jelly Rolls"/>
    <property type="match status" value="1"/>
</dbReference>
<dbReference type="Pfam" id="PF00027">
    <property type="entry name" value="cNMP_binding"/>
    <property type="match status" value="1"/>
</dbReference>
<sequence length="886" mass="97086">MENPGWVGSPLPQKSAAFASGSSSSSAQQHHLQHPQHQLHRHLSTVSADAYVTPGVVLHPAEAGGTPATLVHKGSKVLMLRTASSGSGVGSSGGGIPMASRRGAAGAVGTLRSQSSSSGVIDLDRSLSDSIGAEHHSSMFLQQQQQQQQHQQQQQQQILEEEAGSESSDYSAEQSEVEPLSGGGPGSQMEMEDQENVLAQAQYQARQTFPKFVILHYSPFKAVWDWVILMLVLYTAVFTPYTAAFLLNEDKTKMKLNEDSKTRSSASQSNHPDPLVIIDLIVDVTFIADILINFRTTYVHNGEVISDPQKIALNYMKGWFLLDAIAAIPFDLLLFGSGGAADTMTITGVLKTARLLRLLRVARRIDQYSEYGAAVMLLLMATFTLVAHWFACIFYAIAYVERDGLPAKVGWLDHLAKTFNKPFIENSTTGIVTGGPDIQSKYITALYFTFTCLTSIGFGNVSPNTNAEKIFTILGMLIGSLMSAAIFGNVSSIMLRIYQGSEEFHEKKTSIKEFIKFHKIPKNLAHRLQESFQNSWTYTNGLDTNVVLKTFPECLQADICLHMNRNLLNNCPAFKGASPGCLRAFSMKFHTTHVPPGDTLVHPGDILENIYFVVRGSVEISKDDTVMAVLGRDDIFGDEAIRAVQGHVGQSMYTCRALSYVDLNKISVGDLKEILNVYNEWAPIFKQNFKVTFNLTESDQQALACSMDDETLRFIRQKKPLLQTKSRSNASSAPNTPAVTRQVSEVSSAYLNASSSSAHLQKSFSALAVSLSKWKGAGHSGSAGGGVGGGDRSVEHITHRVDNLNTRMEVFERKLFSTVDGIMQLLGERPKVQLKRGSFSRQQSAPSLPKRSPKRSGPKLLRTATEVFEAIDLHTARIREQGGLQE</sequence>
<dbReference type="OrthoDB" id="432483at2759"/>
<dbReference type="Pfam" id="PF00520">
    <property type="entry name" value="Ion_trans"/>
    <property type="match status" value="1"/>
</dbReference>
<dbReference type="SMART" id="SM00100">
    <property type="entry name" value="cNMP"/>
    <property type="match status" value="1"/>
</dbReference>
<keyword evidence="12" id="KW-0407">Ion channel</keyword>
<feature type="region of interest" description="Disordered" evidence="13">
    <location>
        <begin position="1"/>
        <end position="42"/>
    </location>
</feature>
<evidence type="ECO:0000256" key="13">
    <source>
        <dbReference type="SAM" id="MobiDB-lite"/>
    </source>
</evidence>
<keyword evidence="3" id="KW-1003">Cell membrane</keyword>
<feature type="region of interest" description="Disordered" evidence="13">
    <location>
        <begin position="834"/>
        <end position="858"/>
    </location>
</feature>
<dbReference type="EMBL" id="NIVC01000494">
    <property type="protein sequence ID" value="PAA82093.1"/>
    <property type="molecule type" value="Genomic_DNA"/>
</dbReference>
<evidence type="ECO:0000256" key="11">
    <source>
        <dbReference type="ARBA" id="ARBA00023136"/>
    </source>
</evidence>
<comment type="subcellular location">
    <subcellularLocation>
        <location evidence="1">Cell membrane</location>
        <topology evidence="1">Multi-pass membrane protein</topology>
    </subcellularLocation>
</comment>
<evidence type="ECO:0000256" key="1">
    <source>
        <dbReference type="ARBA" id="ARBA00004651"/>
    </source>
</evidence>
<protein>
    <recommendedName>
        <fullName evidence="15">Cyclic nucleotide-binding domain-containing protein</fullName>
    </recommendedName>
</protein>
<evidence type="ECO:0000256" key="6">
    <source>
        <dbReference type="ARBA" id="ARBA00022826"/>
    </source>
</evidence>
<proteinExistence type="predicted"/>
<keyword evidence="4" id="KW-0633">Potassium transport</keyword>
<keyword evidence="11 14" id="KW-0472">Membrane</keyword>
<accession>A0A267G7T3</accession>
<keyword evidence="8" id="KW-0630">Potassium</keyword>
<dbReference type="PRINTS" id="PR01463">
    <property type="entry name" value="EAGCHANLFMLY"/>
</dbReference>
<feature type="compositionally biased region" description="Polar residues" evidence="13">
    <location>
        <begin position="165"/>
        <end position="174"/>
    </location>
</feature>
<dbReference type="AlphaFoldDB" id="A0A267G7T3"/>
<dbReference type="PROSITE" id="PS50042">
    <property type="entry name" value="CNMP_BINDING_3"/>
    <property type="match status" value="1"/>
</dbReference>
<evidence type="ECO:0000256" key="4">
    <source>
        <dbReference type="ARBA" id="ARBA00022538"/>
    </source>
</evidence>
<feature type="region of interest" description="Disordered" evidence="13">
    <location>
        <begin position="137"/>
        <end position="192"/>
    </location>
</feature>
<organism evidence="16 17">
    <name type="scientific">Macrostomum lignano</name>
    <dbReference type="NCBI Taxonomy" id="282301"/>
    <lineage>
        <taxon>Eukaryota</taxon>
        <taxon>Metazoa</taxon>
        <taxon>Spiralia</taxon>
        <taxon>Lophotrochozoa</taxon>
        <taxon>Platyhelminthes</taxon>
        <taxon>Rhabditophora</taxon>
        <taxon>Macrostomorpha</taxon>
        <taxon>Macrostomida</taxon>
        <taxon>Macrostomidae</taxon>
        <taxon>Macrostomum</taxon>
    </lineage>
</organism>
<keyword evidence="9 14" id="KW-1133">Transmembrane helix</keyword>
<feature type="compositionally biased region" description="Low complexity" evidence="13">
    <location>
        <begin position="13"/>
        <end position="30"/>
    </location>
</feature>
<keyword evidence="5 14" id="KW-0812">Transmembrane</keyword>
<dbReference type="InterPro" id="IPR050818">
    <property type="entry name" value="KCNH_animal-type"/>
</dbReference>